<dbReference type="SUPFAM" id="SSF53335">
    <property type="entry name" value="S-adenosyl-L-methionine-dependent methyltransferases"/>
    <property type="match status" value="1"/>
</dbReference>
<evidence type="ECO:0000313" key="7">
    <source>
        <dbReference type="Proteomes" id="UP000074072"/>
    </source>
</evidence>
<dbReference type="InterPro" id="IPR029063">
    <property type="entry name" value="SAM-dependent_MTases_sf"/>
</dbReference>
<dbReference type="OrthoDB" id="9800801at2"/>
<dbReference type="EC" id="2.1.1.72" evidence="1"/>
<name>A0A147J2N0_9SPHN</name>
<dbReference type="InterPro" id="IPR038718">
    <property type="entry name" value="SNF2-like_sf"/>
</dbReference>
<dbReference type="Gene3D" id="3.40.50.150">
    <property type="entry name" value="Vaccinia Virus protein VP39"/>
    <property type="match status" value="1"/>
</dbReference>
<dbReference type="GO" id="GO:0009007">
    <property type="term" value="F:site-specific DNA-methyltransferase (adenine-specific) activity"/>
    <property type="evidence" value="ECO:0007669"/>
    <property type="project" value="UniProtKB-EC"/>
</dbReference>
<reference evidence="6 7" key="1">
    <citation type="journal article" date="2016" name="Front. Microbiol.">
        <title>Genomic Resource of Rice Seed Associated Bacteria.</title>
        <authorList>
            <person name="Midha S."/>
            <person name="Bansal K."/>
            <person name="Sharma S."/>
            <person name="Kumar N."/>
            <person name="Patil P.P."/>
            <person name="Chaudhry V."/>
            <person name="Patil P.B."/>
        </authorList>
    </citation>
    <scope>NUCLEOTIDE SEQUENCE [LARGE SCALE GENOMIC DNA]</scope>
    <source>
        <strain evidence="6 7">SB4</strain>
    </source>
</reference>
<dbReference type="AlphaFoldDB" id="A0A147J2N0"/>
<dbReference type="Pfam" id="PF01555">
    <property type="entry name" value="N6_N4_Mtase"/>
    <property type="match status" value="1"/>
</dbReference>
<dbReference type="Gene3D" id="3.40.50.10810">
    <property type="entry name" value="Tandem AAA-ATPase domain"/>
    <property type="match status" value="1"/>
</dbReference>
<evidence type="ECO:0000256" key="2">
    <source>
        <dbReference type="ARBA" id="ARBA00022603"/>
    </source>
</evidence>
<dbReference type="SUPFAM" id="SSF52540">
    <property type="entry name" value="P-loop containing nucleoside triphosphate hydrolases"/>
    <property type="match status" value="1"/>
</dbReference>
<evidence type="ECO:0000256" key="1">
    <source>
        <dbReference type="ARBA" id="ARBA00011900"/>
    </source>
</evidence>
<protein>
    <recommendedName>
        <fullName evidence="1">site-specific DNA-methyltransferase (adenine-specific)</fullName>
        <ecNumber evidence="1">2.1.1.72</ecNumber>
    </recommendedName>
</protein>
<dbReference type="GO" id="GO:0003677">
    <property type="term" value="F:DNA binding"/>
    <property type="evidence" value="ECO:0007669"/>
    <property type="project" value="InterPro"/>
</dbReference>
<dbReference type="PRINTS" id="PR00508">
    <property type="entry name" value="S21N4MTFRASE"/>
</dbReference>
<organism evidence="6 7">
    <name type="scientific">Sphingomonas sanguinis</name>
    <dbReference type="NCBI Taxonomy" id="33051"/>
    <lineage>
        <taxon>Bacteria</taxon>
        <taxon>Pseudomonadati</taxon>
        <taxon>Pseudomonadota</taxon>
        <taxon>Alphaproteobacteria</taxon>
        <taxon>Sphingomonadales</taxon>
        <taxon>Sphingomonadaceae</taxon>
        <taxon>Sphingomonas</taxon>
    </lineage>
</organism>
<dbReference type="PATRIC" id="fig|33051.4.peg.3699"/>
<keyword evidence="2 6" id="KW-0489">Methyltransferase</keyword>
<dbReference type="EMBL" id="LDTE01000009">
    <property type="protein sequence ID" value="KTW02803.1"/>
    <property type="molecule type" value="Genomic_DNA"/>
</dbReference>
<evidence type="ECO:0000256" key="4">
    <source>
        <dbReference type="ARBA" id="ARBA00047942"/>
    </source>
</evidence>
<dbReference type="GO" id="GO:0008170">
    <property type="term" value="F:N-methyltransferase activity"/>
    <property type="evidence" value="ECO:0007669"/>
    <property type="project" value="InterPro"/>
</dbReference>
<evidence type="ECO:0000313" key="6">
    <source>
        <dbReference type="EMBL" id="KTW02803.1"/>
    </source>
</evidence>
<feature type="domain" description="DNA methylase N-4/N-6" evidence="5">
    <location>
        <begin position="518"/>
        <end position="833"/>
    </location>
</feature>
<dbReference type="GO" id="GO:0032259">
    <property type="term" value="P:methylation"/>
    <property type="evidence" value="ECO:0007669"/>
    <property type="project" value="UniProtKB-KW"/>
</dbReference>
<comment type="caution">
    <text evidence="6">The sequence shown here is derived from an EMBL/GenBank/DDBJ whole genome shotgun (WGS) entry which is preliminary data.</text>
</comment>
<gene>
    <name evidence="6" type="ORF">SB4_02060</name>
</gene>
<comment type="catalytic activity">
    <reaction evidence="4">
        <text>a 2'-deoxyadenosine in DNA + S-adenosyl-L-methionine = an N(6)-methyl-2'-deoxyadenosine in DNA + S-adenosyl-L-homocysteine + H(+)</text>
        <dbReference type="Rhea" id="RHEA:15197"/>
        <dbReference type="Rhea" id="RHEA-COMP:12418"/>
        <dbReference type="Rhea" id="RHEA-COMP:12419"/>
        <dbReference type="ChEBI" id="CHEBI:15378"/>
        <dbReference type="ChEBI" id="CHEBI:57856"/>
        <dbReference type="ChEBI" id="CHEBI:59789"/>
        <dbReference type="ChEBI" id="CHEBI:90615"/>
        <dbReference type="ChEBI" id="CHEBI:90616"/>
        <dbReference type="EC" id="2.1.1.72"/>
    </reaction>
</comment>
<dbReference type="Proteomes" id="UP000074072">
    <property type="component" value="Unassembled WGS sequence"/>
</dbReference>
<dbReference type="InterPro" id="IPR027417">
    <property type="entry name" value="P-loop_NTPase"/>
</dbReference>
<accession>A0A147J2N0</accession>
<sequence>MSADAYSDFLKAKVASAVPMGLPCAPEDIRSHRVDGHPIRDHQRACVRWGVEGGRRAYFLAFGLGKSTVQVETGRIVLAKLAEDPERVAPFEPIGLIVGPLGCRSDMIADAAQLAVDLRFVRDMDQLWAAYAEGVRMFLTNFETVREGKLDVSVFSFASIDEAAALRDYGSETFQTFLPLFEPVPYRYVATAMPAPNRYKELIHYAAFLGIMDSGQALTRFFQRNSTKAGDLTLYPHKEEEFWLWVNSWAVFLQKPSDLGFSDEGYALPELVFRTHMVAADIAAAGEDRDGQQRLLKTAAAGVVETAREARDTIAARCGKVAEIVTAAPDDHFILWHDLEDERRALRDALGNPAGLVEVFGSQKLERNEALADGFAAGEHRLLSAKPSMLGAGRNFQHHCHRATIFPTYKFHDFLQALHRIYRFMQRHEVVIDLVYAETQAEQLRELMRKWDDHKAMVERMSEIIRRYGLRHDAAVQMTRTMGVERVVAQSEEPGEPVWTAVNNDCVAETRAMPDNSVDLIVTSIPFGNHYEYSARYEDFGHTDDNQHFFGQMDYLTPELLRVLRPGRLAFIHVKDRIRFAAVTGLARPTVDPFHADTIAHFMRHGFAYCGMRFISTDVVRENNQTYRLTYKELKRDSTKMGCGSPEFLLCFYKLPTDRSKGYADVPVMHVEEEYSLARWQVDADSLWRSSGNRPVRPDELGVMPPGALAKAFPAWSVQDVYDHEEHVAIAEALAARNELPRTFAVMQPASMRTDVWTDIARMQTLNGEQTRRGLENHICPLQFDIVDRAIRLGSNPGELVYDPFGGLMTVPVRAMRLGRRGLGCELNPQYWRDGVRYCRETEAERSTPTLFDLLGLNEAVPA</sequence>
<dbReference type="RefSeq" id="WP_058751214.1">
    <property type="nucleotide sequence ID" value="NZ_LDTE01000009.1"/>
</dbReference>
<keyword evidence="3" id="KW-0808">Transferase</keyword>
<dbReference type="InterPro" id="IPR002941">
    <property type="entry name" value="DNA_methylase_N4/N6"/>
</dbReference>
<proteinExistence type="predicted"/>
<evidence type="ECO:0000259" key="5">
    <source>
        <dbReference type="Pfam" id="PF01555"/>
    </source>
</evidence>
<evidence type="ECO:0000256" key="3">
    <source>
        <dbReference type="ARBA" id="ARBA00022679"/>
    </source>
</evidence>
<dbReference type="InterPro" id="IPR001091">
    <property type="entry name" value="RM_Methyltransferase"/>
</dbReference>